<comment type="caution">
    <text evidence="1">The sequence shown here is derived from an EMBL/GenBank/DDBJ whole genome shotgun (WGS) entry which is preliminary data.</text>
</comment>
<evidence type="ECO:0000313" key="1">
    <source>
        <dbReference type="EMBL" id="NUW47010.1"/>
    </source>
</evidence>
<evidence type="ECO:0000313" key="2">
    <source>
        <dbReference type="Proteomes" id="UP000546126"/>
    </source>
</evidence>
<name>A0A7Y6IZG0_9ACTN</name>
<proteinExistence type="predicted"/>
<keyword evidence="2" id="KW-1185">Reference proteome</keyword>
<reference evidence="1 2" key="1">
    <citation type="submission" date="2020-06" db="EMBL/GenBank/DDBJ databases">
        <authorList>
            <person name="Chanama M."/>
        </authorList>
    </citation>
    <scope>NUCLEOTIDE SEQUENCE [LARGE SCALE GENOMIC DNA]</scope>
    <source>
        <strain evidence="1 2">TBRC6557</strain>
    </source>
</reference>
<sequence length="61" mass="7091">MPRERLEAWTCTCRPVYYELLAGAGVMWIRRIEGDQVRETHRTATAIVREWWADLLAGQAS</sequence>
<accession>A0A7Y6IZG0</accession>
<protein>
    <submittedName>
        <fullName evidence="1">Uncharacterized protein</fullName>
    </submittedName>
</protein>
<dbReference type="RefSeq" id="WP_175606450.1">
    <property type="nucleotide sequence ID" value="NZ_JABWGO010000024.1"/>
</dbReference>
<organism evidence="1 2">
    <name type="scientific">Nonomuraea rhodomycinica</name>
    <dbReference type="NCBI Taxonomy" id="1712872"/>
    <lineage>
        <taxon>Bacteria</taxon>
        <taxon>Bacillati</taxon>
        <taxon>Actinomycetota</taxon>
        <taxon>Actinomycetes</taxon>
        <taxon>Streptosporangiales</taxon>
        <taxon>Streptosporangiaceae</taxon>
        <taxon>Nonomuraea</taxon>
    </lineage>
</organism>
<gene>
    <name evidence="1" type="ORF">HT134_43955</name>
</gene>
<dbReference type="AlphaFoldDB" id="A0A7Y6IZG0"/>
<dbReference type="EMBL" id="JABWGO010000024">
    <property type="protein sequence ID" value="NUW47010.1"/>
    <property type="molecule type" value="Genomic_DNA"/>
</dbReference>
<dbReference type="Proteomes" id="UP000546126">
    <property type="component" value="Unassembled WGS sequence"/>
</dbReference>